<accession>A0A3M0C5C5</accession>
<organism evidence="2 3">
    <name type="scientific">Eilatimonas milleporae</name>
    <dbReference type="NCBI Taxonomy" id="911205"/>
    <lineage>
        <taxon>Bacteria</taxon>
        <taxon>Pseudomonadati</taxon>
        <taxon>Pseudomonadota</taxon>
        <taxon>Alphaproteobacteria</taxon>
        <taxon>Kordiimonadales</taxon>
        <taxon>Kordiimonadaceae</taxon>
        <taxon>Eilatimonas</taxon>
    </lineage>
</organism>
<feature type="chain" id="PRO_5018115415" evidence="1">
    <location>
        <begin position="21"/>
        <end position="246"/>
    </location>
</feature>
<feature type="signal peptide" evidence="1">
    <location>
        <begin position="1"/>
        <end position="20"/>
    </location>
</feature>
<sequence>MTRLALSFGLCLVFGGVAYGQDTDPNAAGKGPDFKIIEPDDEIARRAREAAEWVRRKGMADITPQMSDRARKALGVIESGAKSETVTTDSPQKSFQAILFASQSIPRVVLRRYARQLAKVNGVIVFRGVPGGLSKLGPLLELTQSIILEDPDCKRPDCAVYDVGVLLDPLIFRENQVTHVPAVMIVDRDPFRSYCQRPDDEKAASVSRFITYGDAHFTGHLEALEKQGDRRASLLLRAFEEEVAEP</sequence>
<gene>
    <name evidence="2" type="ORF">BXY39_2630</name>
</gene>
<dbReference type="InterPro" id="IPR019106">
    <property type="entry name" value="T4SS_TrbC"/>
</dbReference>
<dbReference type="Pfam" id="PF09673">
    <property type="entry name" value="TrbC_Ftype"/>
    <property type="match status" value="1"/>
</dbReference>
<name>A0A3M0C5C5_9PROT</name>
<dbReference type="OrthoDB" id="5391856at2"/>
<dbReference type="RefSeq" id="WP_121939294.1">
    <property type="nucleotide sequence ID" value="NZ_REFR01000012.1"/>
</dbReference>
<dbReference type="InParanoid" id="A0A3M0C5C5"/>
<evidence type="ECO:0000256" key="1">
    <source>
        <dbReference type="SAM" id="SignalP"/>
    </source>
</evidence>
<evidence type="ECO:0000313" key="2">
    <source>
        <dbReference type="EMBL" id="RMB05051.1"/>
    </source>
</evidence>
<proteinExistence type="predicted"/>
<reference evidence="2 3" key="1">
    <citation type="submission" date="2018-10" db="EMBL/GenBank/DDBJ databases">
        <title>Genomic Encyclopedia of Archaeal and Bacterial Type Strains, Phase II (KMG-II): from individual species to whole genera.</title>
        <authorList>
            <person name="Goeker M."/>
        </authorList>
    </citation>
    <scope>NUCLEOTIDE SEQUENCE [LARGE SCALE GENOMIC DNA]</scope>
    <source>
        <strain evidence="2 3">DSM 25217</strain>
    </source>
</reference>
<keyword evidence="3" id="KW-1185">Reference proteome</keyword>
<dbReference type="Proteomes" id="UP000271227">
    <property type="component" value="Unassembled WGS sequence"/>
</dbReference>
<evidence type="ECO:0000313" key="3">
    <source>
        <dbReference type="Proteomes" id="UP000271227"/>
    </source>
</evidence>
<dbReference type="EMBL" id="REFR01000012">
    <property type="protein sequence ID" value="RMB05051.1"/>
    <property type="molecule type" value="Genomic_DNA"/>
</dbReference>
<protein>
    <submittedName>
        <fullName evidence="2">Type-F conjugative transfer system pilin assembly protein TrbC</fullName>
    </submittedName>
</protein>
<dbReference type="AlphaFoldDB" id="A0A3M0C5C5"/>
<keyword evidence="1" id="KW-0732">Signal</keyword>
<comment type="caution">
    <text evidence="2">The sequence shown here is derived from an EMBL/GenBank/DDBJ whole genome shotgun (WGS) entry which is preliminary data.</text>
</comment>